<comment type="caution">
    <text evidence="9">The sequence shown here is derived from an EMBL/GenBank/DDBJ whole genome shotgun (WGS) entry which is preliminary data.</text>
</comment>
<dbReference type="EMBL" id="JABFRW010000194">
    <property type="protein sequence ID" value="NOT35415.1"/>
    <property type="molecule type" value="Genomic_DNA"/>
</dbReference>
<dbReference type="PANTHER" id="PTHR11606:SF13">
    <property type="entry name" value="GLUTAMATE DEHYDROGENASE 1, MITOCHONDRIAL"/>
    <property type="match status" value="1"/>
</dbReference>
<evidence type="ECO:0000256" key="4">
    <source>
        <dbReference type="PIRSR" id="PIRSR000185-1"/>
    </source>
</evidence>
<dbReference type="SUPFAM" id="SSF53223">
    <property type="entry name" value="Aminoacid dehydrogenase-like, N-terminal domain"/>
    <property type="match status" value="1"/>
</dbReference>
<dbReference type="InterPro" id="IPR046346">
    <property type="entry name" value="Aminoacid_DH-like_N_sf"/>
</dbReference>
<dbReference type="GO" id="GO:0006538">
    <property type="term" value="P:L-glutamate catabolic process"/>
    <property type="evidence" value="ECO:0007669"/>
    <property type="project" value="TreeGrafter"/>
</dbReference>
<feature type="binding site" evidence="5">
    <location>
        <position position="350"/>
    </location>
    <ligand>
        <name>substrate</name>
    </ligand>
</feature>
<dbReference type="InterPro" id="IPR033524">
    <property type="entry name" value="Glu/Leu/Phe/Val_DH_AS"/>
</dbReference>
<dbReference type="PIRSF" id="PIRSF000185">
    <property type="entry name" value="Glu_DH"/>
    <property type="match status" value="1"/>
</dbReference>
<dbReference type="InterPro" id="IPR036291">
    <property type="entry name" value="NAD(P)-bd_dom_sf"/>
</dbReference>
<keyword evidence="5" id="KW-0547">Nucleotide-binding</keyword>
<dbReference type="GO" id="GO:0000166">
    <property type="term" value="F:nucleotide binding"/>
    <property type="evidence" value="ECO:0007669"/>
    <property type="project" value="UniProtKB-KW"/>
</dbReference>
<dbReference type="InterPro" id="IPR033922">
    <property type="entry name" value="NAD_bind_Glu_DH"/>
</dbReference>
<dbReference type="CDD" id="cd01076">
    <property type="entry name" value="NAD_bind_1_Glu_DH"/>
    <property type="match status" value="1"/>
</dbReference>
<feature type="binding site" evidence="5">
    <location>
        <position position="191"/>
    </location>
    <ligand>
        <name>NAD(+)</name>
        <dbReference type="ChEBI" id="CHEBI:57540"/>
    </ligand>
</feature>
<feature type="site" description="Important for catalysis" evidence="6">
    <location>
        <position position="147"/>
    </location>
</feature>
<dbReference type="GO" id="GO:0004352">
    <property type="term" value="F:glutamate dehydrogenase (NAD+) activity"/>
    <property type="evidence" value="ECO:0007669"/>
    <property type="project" value="TreeGrafter"/>
</dbReference>
<dbReference type="InterPro" id="IPR006097">
    <property type="entry name" value="Glu/Leu/Phe/Val/Trp_DH_dimer"/>
</dbReference>
<feature type="binding site" evidence="5">
    <location>
        <position position="222"/>
    </location>
    <ligand>
        <name>NAD(+)</name>
        <dbReference type="ChEBI" id="CHEBI:57540"/>
    </ligand>
</feature>
<evidence type="ECO:0000313" key="10">
    <source>
        <dbReference type="Proteomes" id="UP000580839"/>
    </source>
</evidence>
<keyword evidence="2 3" id="KW-0560">Oxidoreductase</keyword>
<evidence type="ECO:0000313" key="9">
    <source>
        <dbReference type="EMBL" id="NOT35415.1"/>
    </source>
</evidence>
<feature type="domain" description="Glutamate/phenylalanine/leucine/valine/L-tryptophan dehydrogenase C-terminal" evidence="8">
    <location>
        <begin position="184"/>
        <end position="414"/>
    </location>
</feature>
<feature type="binding site" evidence="5">
    <location>
        <position position="71"/>
    </location>
    <ligand>
        <name>substrate</name>
    </ligand>
</feature>
<dbReference type="Gene3D" id="3.40.50.10860">
    <property type="entry name" value="Leucine Dehydrogenase, chain A, domain 1"/>
    <property type="match status" value="1"/>
</dbReference>
<accession>A0A849STK1</accession>
<dbReference type="InterPro" id="IPR014362">
    <property type="entry name" value="Glu_DH"/>
</dbReference>
<dbReference type="AlphaFoldDB" id="A0A849STK1"/>
<dbReference type="InterPro" id="IPR006095">
    <property type="entry name" value="Glu/Leu/Phe/Val/Trp_DH"/>
</dbReference>
<dbReference type="Pfam" id="PF00208">
    <property type="entry name" value="ELFV_dehydrog"/>
    <property type="match status" value="1"/>
</dbReference>
<organism evidence="9 10">
    <name type="scientific">Eiseniibacteriota bacterium</name>
    <dbReference type="NCBI Taxonomy" id="2212470"/>
    <lineage>
        <taxon>Bacteria</taxon>
        <taxon>Candidatus Eiseniibacteriota</taxon>
    </lineage>
</organism>
<reference evidence="9 10" key="1">
    <citation type="submission" date="2020-04" db="EMBL/GenBank/DDBJ databases">
        <title>Metagenomic profiling of ammonia- and methane-oxidizing microorganisms in a Dutch drinking water treatment plant.</title>
        <authorList>
            <person name="Poghosyan L."/>
            <person name="Leucker S."/>
        </authorList>
    </citation>
    <scope>NUCLEOTIDE SEQUENCE [LARGE SCALE GENOMIC DNA]</scope>
    <source>
        <strain evidence="9">S-RSF-IL-03</strain>
    </source>
</reference>
<dbReference type="SUPFAM" id="SSF51735">
    <property type="entry name" value="NAD(P)-binding Rossmann-fold domains"/>
    <property type="match status" value="1"/>
</dbReference>
<evidence type="ECO:0000256" key="5">
    <source>
        <dbReference type="PIRSR" id="PIRSR000185-2"/>
    </source>
</evidence>
<dbReference type="FunFam" id="3.40.50.10860:FF:000003">
    <property type="entry name" value="Glutamate dehydrogenase"/>
    <property type="match status" value="1"/>
</dbReference>
<dbReference type="PANTHER" id="PTHR11606">
    <property type="entry name" value="GLUTAMATE DEHYDROGENASE"/>
    <property type="match status" value="1"/>
</dbReference>
<keyword evidence="5" id="KW-0520">NAD</keyword>
<dbReference type="PROSITE" id="PS00074">
    <property type="entry name" value="GLFV_DEHYDROGENASE"/>
    <property type="match status" value="1"/>
</dbReference>
<comment type="similarity">
    <text evidence="1 3 7">Belongs to the Glu/Leu/Phe/Val dehydrogenases family.</text>
</comment>
<dbReference type="Proteomes" id="UP000580839">
    <property type="component" value="Unassembled WGS sequence"/>
</dbReference>
<evidence type="ECO:0000259" key="8">
    <source>
        <dbReference type="SMART" id="SM00839"/>
    </source>
</evidence>
<evidence type="ECO:0000256" key="2">
    <source>
        <dbReference type="ARBA" id="ARBA00023002"/>
    </source>
</evidence>
<evidence type="ECO:0000256" key="7">
    <source>
        <dbReference type="RuleBase" id="RU004417"/>
    </source>
</evidence>
<dbReference type="Pfam" id="PF02812">
    <property type="entry name" value="ELFV_dehydrog_N"/>
    <property type="match status" value="1"/>
</dbReference>
<evidence type="ECO:0000256" key="3">
    <source>
        <dbReference type="PIRNR" id="PIRNR000185"/>
    </source>
</evidence>
<gene>
    <name evidence="9" type="ORF">HOP12_14820</name>
</gene>
<feature type="active site" description="Proton donor" evidence="4">
    <location>
        <position position="107"/>
    </location>
</feature>
<feature type="binding site" evidence="5">
    <location>
        <position position="95"/>
    </location>
    <ligand>
        <name>substrate</name>
    </ligand>
</feature>
<proteinExistence type="inferred from homology"/>
<dbReference type="Gene3D" id="3.40.50.720">
    <property type="entry name" value="NAD(P)-binding Rossmann-like Domain"/>
    <property type="match status" value="1"/>
</dbReference>
<sequence>MARENLNPFRIAQHYFEQAADRLDLDDGTRQILRVPKRALTVSVPVKMDDGTVKVFRGHRVQHNIARGPAKGGIRYHPDVTIDEVKALASWMTWKCACLDLPYGGGKGGVEVDPRKLSKNELERLTRRYASEILPIIGPDQDIPAPDVYTDSQTMAWIMDTVSMTRGATVLGVVTGKPLALGGSRGRDRATARGVQFVLREACRDRKMKLVGATVAIQGFGNAGGVLATLLHEEGAKVVAASDSSGGVYNPKGLDPAALHKHKASGHGLKTFKRGKSITNKQLLELPVDILAPSALENQITAANASRIQAKIVAEAANGPTTPAADDVLFKRGRTVIPDILANAGGVTVSYFEWVQDGTAFFWDDDEVDKRLERAMVRAYGDVREAAKKHRCSLRGGAYVVAVGRVVEATRLRGIFP</sequence>
<dbReference type="InterPro" id="IPR006096">
    <property type="entry name" value="Glu/Leu/Phe/Val/Trp_DH_C"/>
</dbReference>
<dbReference type="PRINTS" id="PR00082">
    <property type="entry name" value="GLFDHDRGNASE"/>
</dbReference>
<name>A0A849STK1_UNCEI</name>
<evidence type="ECO:0000256" key="6">
    <source>
        <dbReference type="PIRSR" id="PIRSR000185-3"/>
    </source>
</evidence>
<protein>
    <recommendedName>
        <fullName evidence="3">Glutamate dehydrogenase</fullName>
    </recommendedName>
</protein>
<dbReference type="SMART" id="SM00839">
    <property type="entry name" value="ELFV_dehydrog"/>
    <property type="match status" value="1"/>
</dbReference>
<evidence type="ECO:0000256" key="1">
    <source>
        <dbReference type="ARBA" id="ARBA00006382"/>
    </source>
</evidence>